<feature type="region of interest" description="Disordered" evidence="5">
    <location>
        <begin position="303"/>
        <end position="323"/>
    </location>
</feature>
<feature type="compositionally biased region" description="Basic and acidic residues" evidence="5">
    <location>
        <begin position="308"/>
        <end position="323"/>
    </location>
</feature>
<gene>
    <name evidence="7" type="ORF">D5H75_10135</name>
</gene>
<dbReference type="PROSITE" id="PS00697">
    <property type="entry name" value="DNA_LIGASE_A1"/>
    <property type="match status" value="1"/>
</dbReference>
<dbReference type="EC" id="6.5.1.1" evidence="2"/>
<accession>A0A3A4BFE0</accession>
<evidence type="ECO:0000256" key="2">
    <source>
        <dbReference type="ARBA" id="ARBA00012727"/>
    </source>
</evidence>
<dbReference type="Gene3D" id="3.30.470.30">
    <property type="entry name" value="DNA ligase/mRNA capping enzyme"/>
    <property type="match status" value="1"/>
</dbReference>
<dbReference type="InterPro" id="IPR050191">
    <property type="entry name" value="ATP-dep_DNA_ligase"/>
</dbReference>
<dbReference type="PROSITE" id="PS50160">
    <property type="entry name" value="DNA_LIGASE_A3"/>
    <property type="match status" value="1"/>
</dbReference>
<reference evidence="7 8" key="1">
    <citation type="submission" date="2018-09" db="EMBL/GenBank/DDBJ databases">
        <title>YIM 75507 draft genome.</title>
        <authorList>
            <person name="Tang S."/>
            <person name="Feng Y."/>
        </authorList>
    </citation>
    <scope>NUCLEOTIDE SEQUENCE [LARGE SCALE GENOMIC DNA]</scope>
    <source>
        <strain evidence="7 8">YIM 75507</strain>
    </source>
</reference>
<protein>
    <recommendedName>
        <fullName evidence="2">DNA ligase (ATP)</fullName>
        <ecNumber evidence="2">6.5.1.1</ecNumber>
    </recommendedName>
</protein>
<comment type="caution">
    <text evidence="7">The sequence shown here is derived from an EMBL/GenBank/DDBJ whole genome shotgun (WGS) entry which is preliminary data.</text>
</comment>
<dbReference type="OrthoDB" id="9770771at2"/>
<dbReference type="SUPFAM" id="SSF50249">
    <property type="entry name" value="Nucleic acid-binding proteins"/>
    <property type="match status" value="1"/>
</dbReference>
<dbReference type="PANTHER" id="PTHR45674:SF4">
    <property type="entry name" value="DNA LIGASE 1"/>
    <property type="match status" value="1"/>
</dbReference>
<dbReference type="CDD" id="cd07971">
    <property type="entry name" value="OBF_DNA_ligase_LigD"/>
    <property type="match status" value="1"/>
</dbReference>
<comment type="catalytic activity">
    <reaction evidence="4">
        <text>ATP + (deoxyribonucleotide)n-3'-hydroxyl + 5'-phospho-(deoxyribonucleotide)m = (deoxyribonucleotide)n+m + AMP + diphosphate.</text>
        <dbReference type="EC" id="6.5.1.1"/>
    </reaction>
</comment>
<evidence type="ECO:0000256" key="3">
    <source>
        <dbReference type="ARBA" id="ARBA00022598"/>
    </source>
</evidence>
<dbReference type="Pfam" id="PF01068">
    <property type="entry name" value="DNA_ligase_A_M"/>
    <property type="match status" value="1"/>
</dbReference>
<keyword evidence="8" id="KW-1185">Reference proteome</keyword>
<evidence type="ECO:0000256" key="1">
    <source>
        <dbReference type="ARBA" id="ARBA00007572"/>
    </source>
</evidence>
<evidence type="ECO:0000259" key="6">
    <source>
        <dbReference type="PROSITE" id="PS50160"/>
    </source>
</evidence>
<dbReference type="GO" id="GO:0006310">
    <property type="term" value="P:DNA recombination"/>
    <property type="evidence" value="ECO:0007669"/>
    <property type="project" value="InterPro"/>
</dbReference>
<dbReference type="Gene3D" id="2.40.50.140">
    <property type="entry name" value="Nucleic acid-binding proteins"/>
    <property type="match status" value="1"/>
</dbReference>
<dbReference type="GO" id="GO:0003910">
    <property type="term" value="F:DNA ligase (ATP) activity"/>
    <property type="evidence" value="ECO:0007669"/>
    <property type="project" value="UniProtKB-EC"/>
</dbReference>
<keyword evidence="3" id="KW-0436">Ligase</keyword>
<feature type="domain" description="ATP-dependent DNA ligase family profile" evidence="6">
    <location>
        <begin position="107"/>
        <end position="230"/>
    </location>
</feature>
<dbReference type="CDD" id="cd07906">
    <property type="entry name" value="Adenylation_DNA_ligase_LigD_LigC"/>
    <property type="match status" value="1"/>
</dbReference>
<proteinExistence type="inferred from homology"/>
<dbReference type="RefSeq" id="WP_119926152.1">
    <property type="nucleotide sequence ID" value="NZ_QZEY01000003.1"/>
</dbReference>
<sequence>MGGLPAYEPMMAQLGALPSEGDEYGFEMKWDGVRALAYVEDGRVRFVSRNGKDVTVAYPELGGLGKALQGRSLVLDGEIVAFDETGRPSFERLQPRMHQRNPARILELVRAVPVSYLVFDLLHHEDGPVVGLPYETRRELLSAAVSRGERWDVPPFFVGDGAEVLGQSRRLALEGIVAKRLASPYRPGKRTAEWVKVKNYRAQEVVIGGWQPGEGRRAGSIGSLLLGVYDGSGLRYAGHVGTGFSEAALRELAERLAPLERETSPFADEVPREHARAARWVEPELVGEVQYAEWTADGRLRHPSWRGLRSDKAPEQVHRETAA</sequence>
<evidence type="ECO:0000313" key="7">
    <source>
        <dbReference type="EMBL" id="RJL33192.1"/>
    </source>
</evidence>
<evidence type="ECO:0000256" key="5">
    <source>
        <dbReference type="SAM" id="MobiDB-lite"/>
    </source>
</evidence>
<dbReference type="InterPro" id="IPR012309">
    <property type="entry name" value="DNA_ligase_ATP-dep_C"/>
</dbReference>
<comment type="similarity">
    <text evidence="1">Belongs to the ATP-dependent DNA ligase family.</text>
</comment>
<dbReference type="InterPro" id="IPR014146">
    <property type="entry name" value="LigD_ligase_dom"/>
</dbReference>
<dbReference type="AlphaFoldDB" id="A0A3A4BFE0"/>
<dbReference type="GO" id="GO:0005524">
    <property type="term" value="F:ATP binding"/>
    <property type="evidence" value="ECO:0007669"/>
    <property type="project" value="InterPro"/>
</dbReference>
<dbReference type="InterPro" id="IPR012340">
    <property type="entry name" value="NA-bd_OB-fold"/>
</dbReference>
<dbReference type="InterPro" id="IPR012310">
    <property type="entry name" value="DNA_ligase_ATP-dep_cent"/>
</dbReference>
<dbReference type="Gene3D" id="3.30.1490.70">
    <property type="match status" value="1"/>
</dbReference>
<dbReference type="PANTHER" id="PTHR45674">
    <property type="entry name" value="DNA LIGASE 1/3 FAMILY MEMBER"/>
    <property type="match status" value="1"/>
</dbReference>
<evidence type="ECO:0000313" key="8">
    <source>
        <dbReference type="Proteomes" id="UP000265768"/>
    </source>
</evidence>
<dbReference type="Proteomes" id="UP000265768">
    <property type="component" value="Unassembled WGS sequence"/>
</dbReference>
<name>A0A3A4BFE0_9ACTN</name>
<dbReference type="NCBIfam" id="TIGR02779">
    <property type="entry name" value="NHEJ_ligase_lig"/>
    <property type="match status" value="1"/>
</dbReference>
<dbReference type="EMBL" id="QZEY01000003">
    <property type="protein sequence ID" value="RJL33192.1"/>
    <property type="molecule type" value="Genomic_DNA"/>
</dbReference>
<dbReference type="Pfam" id="PF04679">
    <property type="entry name" value="DNA_ligase_A_C"/>
    <property type="match status" value="1"/>
</dbReference>
<organism evidence="7 8">
    <name type="scientific">Bailinhaonella thermotolerans</name>
    <dbReference type="NCBI Taxonomy" id="1070861"/>
    <lineage>
        <taxon>Bacteria</taxon>
        <taxon>Bacillati</taxon>
        <taxon>Actinomycetota</taxon>
        <taxon>Actinomycetes</taxon>
        <taxon>Streptosporangiales</taxon>
        <taxon>Streptosporangiaceae</taxon>
        <taxon>Bailinhaonella</taxon>
    </lineage>
</organism>
<evidence type="ECO:0000256" key="4">
    <source>
        <dbReference type="ARBA" id="ARBA00034003"/>
    </source>
</evidence>
<dbReference type="InterPro" id="IPR016059">
    <property type="entry name" value="DNA_ligase_ATP-dep_CS"/>
</dbReference>
<dbReference type="GO" id="GO:0006281">
    <property type="term" value="P:DNA repair"/>
    <property type="evidence" value="ECO:0007669"/>
    <property type="project" value="InterPro"/>
</dbReference>
<dbReference type="SUPFAM" id="SSF56091">
    <property type="entry name" value="DNA ligase/mRNA capping enzyme, catalytic domain"/>
    <property type="match status" value="1"/>
</dbReference>